<proteinExistence type="predicted"/>
<gene>
    <name evidence="1" type="ORF">QJ522_21320</name>
</gene>
<sequence>MHSAWLLLEDTIHQVRQRIDMYSRNMYELKLAQCAAQNDLFAFEARYGWPAPTEQHYVLGKRLQRLYSEQRSERLALWQDVSKLRQTVPESVQHYLSTFRKMEILNDSPGDGS</sequence>
<keyword evidence="2" id="KW-1185">Reference proteome</keyword>
<accession>A0AAW6U4Z1</accession>
<dbReference type="AlphaFoldDB" id="A0AAW6U4Z1"/>
<dbReference type="RefSeq" id="WP_349247027.1">
    <property type="nucleotide sequence ID" value="NZ_JASCXX010000042.1"/>
</dbReference>
<dbReference type="EMBL" id="JASCXX010000042">
    <property type="protein sequence ID" value="MDI6451617.1"/>
    <property type="molecule type" value="Genomic_DNA"/>
</dbReference>
<name>A0AAW6U4Z1_9BACT</name>
<evidence type="ECO:0000313" key="2">
    <source>
        <dbReference type="Proteomes" id="UP001431776"/>
    </source>
</evidence>
<comment type="caution">
    <text evidence="1">The sequence shown here is derived from an EMBL/GenBank/DDBJ whole genome shotgun (WGS) entry which is preliminary data.</text>
</comment>
<protein>
    <submittedName>
        <fullName evidence="1">Uncharacterized protein</fullName>
    </submittedName>
</protein>
<evidence type="ECO:0000313" key="1">
    <source>
        <dbReference type="EMBL" id="MDI6451617.1"/>
    </source>
</evidence>
<reference evidence="1" key="1">
    <citation type="submission" date="2023-05" db="EMBL/GenBank/DDBJ databases">
        <title>Anaerotaeda fermentans gen. nov., sp. nov., a novel anaerobic planctomycete of the new family within the order Sedimentisphaerales isolated from Taman Peninsula, Russia.</title>
        <authorList>
            <person name="Khomyakova M.A."/>
            <person name="Merkel A.Y."/>
            <person name="Slobodkin A.I."/>
        </authorList>
    </citation>
    <scope>NUCLEOTIDE SEQUENCE</scope>
    <source>
        <strain evidence="1">M17dextr</strain>
    </source>
</reference>
<dbReference type="Proteomes" id="UP001431776">
    <property type="component" value="Unassembled WGS sequence"/>
</dbReference>
<organism evidence="1 2">
    <name type="scientific">Anaerobaca lacustris</name>
    <dbReference type="NCBI Taxonomy" id="3044600"/>
    <lineage>
        <taxon>Bacteria</taxon>
        <taxon>Pseudomonadati</taxon>
        <taxon>Planctomycetota</taxon>
        <taxon>Phycisphaerae</taxon>
        <taxon>Sedimentisphaerales</taxon>
        <taxon>Anaerobacaceae</taxon>
        <taxon>Anaerobaca</taxon>
    </lineage>
</organism>